<feature type="chain" id="PRO_5014421057" evidence="6">
    <location>
        <begin position="20"/>
        <end position="372"/>
    </location>
</feature>
<comment type="subcellular location">
    <subcellularLocation>
        <location evidence="2">Secreted</location>
    </subcellularLocation>
</comment>
<dbReference type="EMBL" id="NKHZ01000025">
    <property type="protein sequence ID" value="PNS20458.1"/>
    <property type="molecule type" value="Genomic_DNA"/>
</dbReference>
<dbReference type="InterPro" id="IPR049892">
    <property type="entry name" value="AA9"/>
</dbReference>
<evidence type="ECO:0000256" key="6">
    <source>
        <dbReference type="SAM" id="SignalP"/>
    </source>
</evidence>
<proteinExistence type="predicted"/>
<evidence type="ECO:0000256" key="5">
    <source>
        <dbReference type="SAM" id="MobiDB-lite"/>
    </source>
</evidence>
<comment type="cofactor">
    <cofactor evidence="1">
        <name>Cu(2+)</name>
        <dbReference type="ChEBI" id="CHEBI:29036"/>
    </cofactor>
</comment>
<name>A0A2K1QZI7_9PEZI</name>
<dbReference type="OrthoDB" id="4849160at2759"/>
<evidence type="ECO:0000313" key="8">
    <source>
        <dbReference type="EMBL" id="PNS20458.1"/>
    </source>
</evidence>
<sequence length="372" mass="37867">MSLLTYATLLGAAASTAYGHGMVQWVKTGSAEKTLSFDLSLTYNLESNAAKLASLPGWLEWSQDNGYIAPDGKPSGGKYSGQADPNHFICGSGATPGGSDFAVAAGGKLDFIWSTWPDSHKGPVTTYLAKCPGTTCAGVDKTTLKFFKIFEEGLLTPGQQNAQVWGSQKINSGSGFTSTTTIPMELPDGAYVARHEIIALHSAGSVNGAQLYPNCVNIKVSGGSGTMATDGVSIPSVYSNPSDPGLLVPNIYGNLQSYTVPGPAVRSGSGGSASPPASSASASASAPAATTSAPASSSSAPAPTTTVRAVTTTAAAPTTLSTSAAPAPTGSSGSTKPIPEGVTLEDLLAWLKVILNRSSPTKRSEFFSKMLM</sequence>
<dbReference type="Pfam" id="PF03443">
    <property type="entry name" value="AA9"/>
    <property type="match status" value="1"/>
</dbReference>
<dbReference type="PANTHER" id="PTHR33353">
    <property type="entry name" value="PUTATIVE (AFU_ORTHOLOGUE AFUA_1G12560)-RELATED"/>
    <property type="match status" value="1"/>
</dbReference>
<dbReference type="STRING" id="2082308.A0A2K1QZI7"/>
<evidence type="ECO:0000256" key="2">
    <source>
        <dbReference type="ARBA" id="ARBA00004613"/>
    </source>
</evidence>
<keyword evidence="6" id="KW-0732">Signal</keyword>
<keyword evidence="4" id="KW-1015">Disulfide bond</keyword>
<evidence type="ECO:0000259" key="7">
    <source>
        <dbReference type="Pfam" id="PF03443"/>
    </source>
</evidence>
<feature type="compositionally biased region" description="Low complexity" evidence="5">
    <location>
        <begin position="263"/>
        <end position="335"/>
    </location>
</feature>
<dbReference type="AlphaFoldDB" id="A0A2K1QZI7"/>
<gene>
    <name evidence="8" type="ORF">CAC42_5908</name>
</gene>
<evidence type="ECO:0000256" key="1">
    <source>
        <dbReference type="ARBA" id="ARBA00001973"/>
    </source>
</evidence>
<reference evidence="8 9" key="1">
    <citation type="submission" date="2017-06" db="EMBL/GenBank/DDBJ databases">
        <title>Draft genome sequence of a variant of Elsinoe murrayae.</title>
        <authorList>
            <person name="Cheng Q."/>
        </authorList>
    </citation>
    <scope>NUCLEOTIDE SEQUENCE [LARGE SCALE GENOMIC DNA]</scope>
    <source>
        <strain evidence="8 9">CQ-2017a</strain>
    </source>
</reference>
<keyword evidence="3" id="KW-0964">Secreted</keyword>
<dbReference type="Proteomes" id="UP000243797">
    <property type="component" value="Unassembled WGS sequence"/>
</dbReference>
<evidence type="ECO:0000256" key="4">
    <source>
        <dbReference type="ARBA" id="ARBA00023157"/>
    </source>
</evidence>
<keyword evidence="9" id="KW-1185">Reference proteome</keyword>
<keyword evidence="8" id="KW-0489">Methyltransferase</keyword>
<dbReference type="GO" id="GO:0032259">
    <property type="term" value="P:methylation"/>
    <property type="evidence" value="ECO:0007669"/>
    <property type="project" value="UniProtKB-KW"/>
</dbReference>
<keyword evidence="8" id="KW-0808">Transferase</keyword>
<protein>
    <submittedName>
        <fullName evidence="8">Protein arginine N-methyltransferase skb1</fullName>
    </submittedName>
</protein>
<evidence type="ECO:0000313" key="9">
    <source>
        <dbReference type="Proteomes" id="UP000243797"/>
    </source>
</evidence>
<dbReference type="InterPro" id="IPR005103">
    <property type="entry name" value="AA9_LPMO"/>
</dbReference>
<dbReference type="InParanoid" id="A0A2K1QZI7"/>
<dbReference type="PANTHER" id="PTHR33353:SF34">
    <property type="entry name" value="ENDO-BETA-1,4-GLUCANASE D"/>
    <property type="match status" value="1"/>
</dbReference>
<accession>A0A2K1QZI7</accession>
<dbReference type="GO" id="GO:0005576">
    <property type="term" value="C:extracellular region"/>
    <property type="evidence" value="ECO:0007669"/>
    <property type="project" value="UniProtKB-SubCell"/>
</dbReference>
<dbReference type="GO" id="GO:0008168">
    <property type="term" value="F:methyltransferase activity"/>
    <property type="evidence" value="ECO:0007669"/>
    <property type="project" value="UniProtKB-KW"/>
</dbReference>
<feature type="domain" description="Auxiliary Activity family 9 catalytic" evidence="7">
    <location>
        <begin position="81"/>
        <end position="257"/>
    </location>
</feature>
<dbReference type="CDD" id="cd21175">
    <property type="entry name" value="LPMO_AA9"/>
    <property type="match status" value="1"/>
</dbReference>
<dbReference type="Gene3D" id="2.70.50.70">
    <property type="match status" value="1"/>
</dbReference>
<evidence type="ECO:0000256" key="3">
    <source>
        <dbReference type="ARBA" id="ARBA00022525"/>
    </source>
</evidence>
<organism evidence="8 9">
    <name type="scientific">Sphaceloma murrayae</name>
    <dbReference type="NCBI Taxonomy" id="2082308"/>
    <lineage>
        <taxon>Eukaryota</taxon>
        <taxon>Fungi</taxon>
        <taxon>Dikarya</taxon>
        <taxon>Ascomycota</taxon>
        <taxon>Pezizomycotina</taxon>
        <taxon>Dothideomycetes</taxon>
        <taxon>Dothideomycetidae</taxon>
        <taxon>Myriangiales</taxon>
        <taxon>Elsinoaceae</taxon>
        <taxon>Sphaceloma</taxon>
    </lineage>
</organism>
<feature type="signal peptide" evidence="6">
    <location>
        <begin position="1"/>
        <end position="19"/>
    </location>
</feature>
<comment type="caution">
    <text evidence="8">The sequence shown here is derived from an EMBL/GenBank/DDBJ whole genome shotgun (WGS) entry which is preliminary data.</text>
</comment>
<feature type="region of interest" description="Disordered" evidence="5">
    <location>
        <begin position="263"/>
        <end position="339"/>
    </location>
</feature>